<keyword evidence="4" id="KW-1185">Reference proteome</keyword>
<evidence type="ECO:0000259" key="2">
    <source>
        <dbReference type="Pfam" id="PF01757"/>
    </source>
</evidence>
<keyword evidence="3" id="KW-0808">Transferase</keyword>
<feature type="transmembrane region" description="Helical" evidence="1">
    <location>
        <begin position="207"/>
        <end position="228"/>
    </location>
</feature>
<dbReference type="RefSeq" id="WP_106614605.1">
    <property type="nucleotide sequence ID" value="NZ_PYAX01000002.1"/>
</dbReference>
<feature type="transmembrane region" description="Helical" evidence="1">
    <location>
        <begin position="17"/>
        <end position="37"/>
    </location>
</feature>
<organism evidence="3 4">
    <name type="scientific">Saccharothrix carnea</name>
    <dbReference type="NCBI Taxonomy" id="1280637"/>
    <lineage>
        <taxon>Bacteria</taxon>
        <taxon>Bacillati</taxon>
        <taxon>Actinomycetota</taxon>
        <taxon>Actinomycetes</taxon>
        <taxon>Pseudonocardiales</taxon>
        <taxon>Pseudonocardiaceae</taxon>
        <taxon>Saccharothrix</taxon>
    </lineage>
</organism>
<dbReference type="GO" id="GO:0016747">
    <property type="term" value="F:acyltransferase activity, transferring groups other than amino-acyl groups"/>
    <property type="evidence" value="ECO:0007669"/>
    <property type="project" value="InterPro"/>
</dbReference>
<sequence length="375" mass="40200">MTAEVGQRSRLAAVDNLKVLLVAWVIGGHALLGYSAVGGWPYDEVNEVTFEPQVEAVLAAVLGPSGLFLMGTFYLLSGLFTPESVARKGAARFIRDRLVRLGIPFALSALLVWPLTLWVAYRAAGYDVTPWWVLTHRDPLLDSGSLWFVEILLLFSIAYALFGRPRGEPVVLTGGHLVAVTAGVVVSTFAVRLWFPARSGQIGDLHVWWWPQLIAMFGLGIVGARSGLAQRVPERLWRGSRVVAALAIAAVPVAAAVLGVSDLAGQAAPFLGGWRWQALLFAAVEAVLVVGGSVWLLGWAQRRLTRDGPLAVALARGAFAAFFIQGPVLIVLAVAARPLPFPAEVKAFLVAAVAIAVSFAAGWLLTTRTRIGRFL</sequence>
<feature type="transmembrane region" description="Helical" evidence="1">
    <location>
        <begin position="174"/>
        <end position="195"/>
    </location>
</feature>
<reference evidence="3 4" key="1">
    <citation type="submission" date="2018-03" db="EMBL/GenBank/DDBJ databases">
        <title>Genomic Encyclopedia of Type Strains, Phase III (KMG-III): the genomes of soil and plant-associated and newly described type strains.</title>
        <authorList>
            <person name="Whitman W."/>
        </authorList>
    </citation>
    <scope>NUCLEOTIDE SEQUENCE [LARGE SCALE GENOMIC DNA]</scope>
    <source>
        <strain evidence="3 4">CGMCC 4.7097</strain>
    </source>
</reference>
<evidence type="ECO:0000256" key="1">
    <source>
        <dbReference type="SAM" id="Phobius"/>
    </source>
</evidence>
<name>A0A2P8IGX9_SACCR</name>
<keyword evidence="1" id="KW-1133">Transmembrane helix</keyword>
<dbReference type="Proteomes" id="UP000241118">
    <property type="component" value="Unassembled WGS sequence"/>
</dbReference>
<feature type="transmembrane region" description="Helical" evidence="1">
    <location>
        <begin position="144"/>
        <end position="162"/>
    </location>
</feature>
<dbReference type="Pfam" id="PF01757">
    <property type="entry name" value="Acyl_transf_3"/>
    <property type="match status" value="1"/>
</dbReference>
<feature type="transmembrane region" description="Helical" evidence="1">
    <location>
        <begin position="240"/>
        <end position="258"/>
    </location>
</feature>
<proteinExistence type="predicted"/>
<dbReference type="OrthoDB" id="7375713at2"/>
<feature type="transmembrane region" description="Helical" evidence="1">
    <location>
        <begin position="57"/>
        <end position="80"/>
    </location>
</feature>
<keyword evidence="1" id="KW-0812">Transmembrane</keyword>
<evidence type="ECO:0000313" key="3">
    <source>
        <dbReference type="EMBL" id="PSL57725.1"/>
    </source>
</evidence>
<dbReference type="InterPro" id="IPR002656">
    <property type="entry name" value="Acyl_transf_3_dom"/>
</dbReference>
<dbReference type="PANTHER" id="PTHR36927:SF4">
    <property type="entry name" value="BLR5718 PROTEIN"/>
    <property type="match status" value="1"/>
</dbReference>
<dbReference type="AlphaFoldDB" id="A0A2P8IGX9"/>
<feature type="transmembrane region" description="Helical" evidence="1">
    <location>
        <begin position="310"/>
        <end position="335"/>
    </location>
</feature>
<accession>A0A2P8IGX9</accession>
<feature type="transmembrane region" description="Helical" evidence="1">
    <location>
        <begin position="347"/>
        <end position="366"/>
    </location>
</feature>
<keyword evidence="1" id="KW-0472">Membrane</keyword>
<comment type="caution">
    <text evidence="3">The sequence shown here is derived from an EMBL/GenBank/DDBJ whole genome shotgun (WGS) entry which is preliminary data.</text>
</comment>
<dbReference type="EMBL" id="PYAX01000002">
    <property type="protein sequence ID" value="PSL57725.1"/>
    <property type="molecule type" value="Genomic_DNA"/>
</dbReference>
<feature type="transmembrane region" description="Helical" evidence="1">
    <location>
        <begin position="278"/>
        <end position="298"/>
    </location>
</feature>
<feature type="domain" description="Acyltransferase 3" evidence="2">
    <location>
        <begin position="12"/>
        <end position="366"/>
    </location>
</feature>
<gene>
    <name evidence="3" type="ORF">B0I31_102704</name>
</gene>
<dbReference type="InterPro" id="IPR050623">
    <property type="entry name" value="Glucan_succinyl_AcylTrfase"/>
</dbReference>
<dbReference type="PANTHER" id="PTHR36927">
    <property type="entry name" value="BLR4337 PROTEIN"/>
    <property type="match status" value="1"/>
</dbReference>
<evidence type="ECO:0000313" key="4">
    <source>
        <dbReference type="Proteomes" id="UP000241118"/>
    </source>
</evidence>
<feature type="transmembrane region" description="Helical" evidence="1">
    <location>
        <begin position="101"/>
        <end position="124"/>
    </location>
</feature>
<protein>
    <submittedName>
        <fullName evidence="3">Acyltransferase-like protein</fullName>
    </submittedName>
</protein>
<keyword evidence="3" id="KW-0012">Acyltransferase</keyword>